<accession>A0ABT7A5D3</accession>
<sequence length="360" mass="37127">MTAERGAPTGAPGAEKRVGGGLDTEGHRRAVAAEFTRLVHDGTLDLPLPGSGRTRQRWAALTALAERDLGLVRLAEGHTDALAVLAELRDLGVRDLPGVRPGRRWGVWAAEPPGAALEAVPTRDGNWRLTGTKPYCSGARACTHALVTARTGEARGLFAVALDPAHATPVSGSWTAAGMAASDTLDMRFDAAPATRAGPPGAYLERPGFHHGGIGVAACWYGGARAVAATLRAAAARCGEPHTLAHLGAVDAQLEAADALFDRAAAELDADPDDRKGGAALRAMRVRSFVEGVASDVLYRVGRALGAGPLAHEAGHARTVTDLTVYLRQHHGERDLAALGTAALGAVATGGLPGVQERPS</sequence>
<dbReference type="InterPro" id="IPR009100">
    <property type="entry name" value="AcylCoA_DH/oxidase_NM_dom_sf"/>
</dbReference>
<proteinExistence type="predicted"/>
<keyword evidence="3" id="KW-1185">Reference proteome</keyword>
<protein>
    <submittedName>
        <fullName evidence="2">Acyl-CoA dehydrogenase</fullName>
    </submittedName>
</protein>
<comment type="caution">
    <text evidence="2">The sequence shown here is derived from an EMBL/GenBank/DDBJ whole genome shotgun (WGS) entry which is preliminary data.</text>
</comment>
<name>A0ABT7A5D3_9ACTN</name>
<dbReference type="RefSeq" id="WP_274042146.1">
    <property type="nucleotide sequence ID" value="NZ_JANCPR020000035.1"/>
</dbReference>
<reference evidence="2 3" key="1">
    <citation type="submission" date="2023-05" db="EMBL/GenBank/DDBJ databases">
        <title>Streptantibioticus silvisoli sp. nov., acidotolerant actinomycetes 1 from pine litter.</title>
        <authorList>
            <person name="Swiecimska M."/>
            <person name="Golinska P."/>
            <person name="Sangal V."/>
            <person name="Wachnowicz B."/>
            <person name="Goodfellow M."/>
        </authorList>
    </citation>
    <scope>NUCLEOTIDE SEQUENCE [LARGE SCALE GENOMIC DNA]</scope>
    <source>
        <strain evidence="2 3">DSM 42109</strain>
    </source>
</reference>
<dbReference type="EMBL" id="JANCPR020000035">
    <property type="protein sequence ID" value="MDJ1136046.1"/>
    <property type="molecule type" value="Genomic_DNA"/>
</dbReference>
<evidence type="ECO:0000313" key="3">
    <source>
        <dbReference type="Proteomes" id="UP001214441"/>
    </source>
</evidence>
<dbReference type="Proteomes" id="UP001214441">
    <property type="component" value="Unassembled WGS sequence"/>
</dbReference>
<evidence type="ECO:0000256" key="1">
    <source>
        <dbReference type="SAM" id="MobiDB-lite"/>
    </source>
</evidence>
<gene>
    <name evidence="2" type="ORF">NMN56_029670</name>
</gene>
<dbReference type="InterPro" id="IPR046373">
    <property type="entry name" value="Acyl-CoA_Oxase/DH_mid-dom_sf"/>
</dbReference>
<evidence type="ECO:0000313" key="2">
    <source>
        <dbReference type="EMBL" id="MDJ1136046.1"/>
    </source>
</evidence>
<dbReference type="Gene3D" id="2.40.110.10">
    <property type="entry name" value="Butyryl-CoA Dehydrogenase, subunit A, domain 2"/>
    <property type="match status" value="1"/>
</dbReference>
<feature type="region of interest" description="Disordered" evidence="1">
    <location>
        <begin position="1"/>
        <end position="23"/>
    </location>
</feature>
<dbReference type="SUPFAM" id="SSF56645">
    <property type="entry name" value="Acyl-CoA dehydrogenase NM domain-like"/>
    <property type="match status" value="1"/>
</dbReference>
<organism evidence="2 3">
    <name type="scientific">Streptomyces iconiensis</name>
    <dbReference type="NCBI Taxonomy" id="1384038"/>
    <lineage>
        <taxon>Bacteria</taxon>
        <taxon>Bacillati</taxon>
        <taxon>Actinomycetota</taxon>
        <taxon>Actinomycetes</taxon>
        <taxon>Kitasatosporales</taxon>
        <taxon>Streptomycetaceae</taxon>
        <taxon>Streptomyces</taxon>
    </lineage>
</organism>
<feature type="compositionally biased region" description="Basic and acidic residues" evidence="1">
    <location>
        <begin position="14"/>
        <end position="23"/>
    </location>
</feature>